<keyword evidence="4" id="KW-1185">Reference proteome</keyword>
<evidence type="ECO:0000256" key="1">
    <source>
        <dbReference type="ARBA" id="ARBA00006484"/>
    </source>
</evidence>
<evidence type="ECO:0000313" key="3">
    <source>
        <dbReference type="EMBL" id="WOK09699.1"/>
    </source>
</evidence>
<dbReference type="InterPro" id="IPR002347">
    <property type="entry name" value="SDR_fam"/>
</dbReference>
<name>A0ABZ0IZ84_9BACT</name>
<sequence>MSNGNAKSYLIVGGSKGIGLEVVKKLLELGHFVHSISRSENPLTHANLVHHQFDATIGDWSEVSLPQVLDGFVYCPGTINLKPFHRLAEADFNLDFSVNLIGAVKAFQKVHPSLKAANKSSVVLFSTVAVSQGMSFHASVGAAKGAVEGLAKSLAAEWVSHGIRVNTIAPSLVDTPLAAGLLSSVEKRSGAEKRNPMGHIGSAQELAETVIYLLTAAGWLTGQVLHLDGGMSSIRPI</sequence>
<dbReference type="GO" id="GO:0016491">
    <property type="term" value="F:oxidoreductase activity"/>
    <property type="evidence" value="ECO:0007669"/>
    <property type="project" value="UniProtKB-KW"/>
</dbReference>
<dbReference type="InterPro" id="IPR036291">
    <property type="entry name" value="NAD(P)-bd_dom_sf"/>
</dbReference>
<evidence type="ECO:0000256" key="2">
    <source>
        <dbReference type="ARBA" id="ARBA00023002"/>
    </source>
</evidence>
<dbReference type="Proteomes" id="UP001302349">
    <property type="component" value="Chromosome"/>
</dbReference>
<dbReference type="PANTHER" id="PTHR43477:SF1">
    <property type="entry name" value="DIHYDROANTICAPSIN 7-DEHYDROGENASE"/>
    <property type="match status" value="1"/>
</dbReference>
<reference evidence="3 4" key="1">
    <citation type="journal article" date="2023" name="Microbiol. Resour. Announc.">
        <title>Complete Genome Sequence of Imperialibacter roseus strain P4T.</title>
        <authorList>
            <person name="Tizabi D.R."/>
            <person name="Bachvaroff T."/>
            <person name="Hill R.T."/>
        </authorList>
    </citation>
    <scope>NUCLEOTIDE SEQUENCE [LARGE SCALE GENOMIC DNA]</scope>
    <source>
        <strain evidence="3 4">P4T</strain>
    </source>
</reference>
<proteinExistence type="inferred from homology"/>
<dbReference type="SUPFAM" id="SSF51735">
    <property type="entry name" value="NAD(P)-binding Rossmann-fold domains"/>
    <property type="match status" value="1"/>
</dbReference>
<comment type="similarity">
    <text evidence="1">Belongs to the short-chain dehydrogenases/reductases (SDR) family.</text>
</comment>
<dbReference type="PANTHER" id="PTHR43477">
    <property type="entry name" value="DIHYDROANTICAPSIN 7-DEHYDROGENASE"/>
    <property type="match status" value="1"/>
</dbReference>
<dbReference type="Gene3D" id="3.40.50.720">
    <property type="entry name" value="NAD(P)-binding Rossmann-like Domain"/>
    <property type="match status" value="1"/>
</dbReference>
<keyword evidence="2 3" id="KW-0560">Oxidoreductase</keyword>
<dbReference type="EMBL" id="CP136051">
    <property type="protein sequence ID" value="WOK09699.1"/>
    <property type="molecule type" value="Genomic_DNA"/>
</dbReference>
<dbReference type="CDD" id="cd05233">
    <property type="entry name" value="SDR_c"/>
    <property type="match status" value="1"/>
</dbReference>
<evidence type="ECO:0000313" key="4">
    <source>
        <dbReference type="Proteomes" id="UP001302349"/>
    </source>
</evidence>
<organism evidence="3 4">
    <name type="scientific">Imperialibacter roseus</name>
    <dbReference type="NCBI Taxonomy" id="1324217"/>
    <lineage>
        <taxon>Bacteria</taxon>
        <taxon>Pseudomonadati</taxon>
        <taxon>Bacteroidota</taxon>
        <taxon>Cytophagia</taxon>
        <taxon>Cytophagales</taxon>
        <taxon>Flammeovirgaceae</taxon>
        <taxon>Imperialibacter</taxon>
    </lineage>
</organism>
<dbReference type="PRINTS" id="PR00081">
    <property type="entry name" value="GDHRDH"/>
</dbReference>
<protein>
    <submittedName>
        <fullName evidence="3">SDR family oxidoreductase</fullName>
        <ecNumber evidence="3">1.-.-.-</ecNumber>
    </submittedName>
</protein>
<gene>
    <name evidence="3" type="ORF">RT717_13735</name>
</gene>
<dbReference type="Pfam" id="PF13561">
    <property type="entry name" value="adh_short_C2"/>
    <property type="match status" value="1"/>
</dbReference>
<dbReference type="RefSeq" id="WP_317492306.1">
    <property type="nucleotide sequence ID" value="NZ_CP136051.1"/>
</dbReference>
<dbReference type="InterPro" id="IPR051122">
    <property type="entry name" value="SDR_DHRS6-like"/>
</dbReference>
<dbReference type="EC" id="1.-.-.-" evidence="3"/>
<accession>A0ABZ0IZ84</accession>